<gene>
    <name evidence="2" type="ORF">FA13DRAFT_825695</name>
</gene>
<feature type="region of interest" description="Disordered" evidence="1">
    <location>
        <begin position="115"/>
        <end position="135"/>
    </location>
</feature>
<organism evidence="2 3">
    <name type="scientific">Coprinellus micaceus</name>
    <name type="common">Glistening ink-cap mushroom</name>
    <name type="synonym">Coprinus micaceus</name>
    <dbReference type="NCBI Taxonomy" id="71717"/>
    <lineage>
        <taxon>Eukaryota</taxon>
        <taxon>Fungi</taxon>
        <taxon>Dikarya</taxon>
        <taxon>Basidiomycota</taxon>
        <taxon>Agaricomycotina</taxon>
        <taxon>Agaricomycetes</taxon>
        <taxon>Agaricomycetidae</taxon>
        <taxon>Agaricales</taxon>
        <taxon>Agaricineae</taxon>
        <taxon>Psathyrellaceae</taxon>
        <taxon>Coprinellus</taxon>
    </lineage>
</organism>
<accession>A0A4Y7T1H1</accession>
<keyword evidence="3" id="KW-1185">Reference proteome</keyword>
<evidence type="ECO:0000313" key="2">
    <source>
        <dbReference type="EMBL" id="TEB28016.1"/>
    </source>
</evidence>
<evidence type="ECO:0000313" key="3">
    <source>
        <dbReference type="Proteomes" id="UP000298030"/>
    </source>
</evidence>
<sequence length="135" mass="15270">MRSPIKAYPIASVTSPRANLIHISASPSSRGREIVVAIHGQCELTNEGTLRIYSIQIDPTVQTPDFMLQAELPISFEAPFYPRIHLDETTVVMKSGGSIHVWNWGEKTRCRWNDPEQRHNPEVGINEHSRLTPRS</sequence>
<name>A0A4Y7T1H1_COPMI</name>
<dbReference type="Proteomes" id="UP000298030">
    <property type="component" value="Unassembled WGS sequence"/>
</dbReference>
<protein>
    <submittedName>
        <fullName evidence="2">Uncharacterized protein</fullName>
    </submittedName>
</protein>
<dbReference type="AlphaFoldDB" id="A0A4Y7T1H1"/>
<evidence type="ECO:0000256" key="1">
    <source>
        <dbReference type="SAM" id="MobiDB-lite"/>
    </source>
</evidence>
<reference evidence="2 3" key="1">
    <citation type="journal article" date="2019" name="Nat. Ecol. Evol.">
        <title>Megaphylogeny resolves global patterns of mushroom evolution.</title>
        <authorList>
            <person name="Varga T."/>
            <person name="Krizsan K."/>
            <person name="Foldi C."/>
            <person name="Dima B."/>
            <person name="Sanchez-Garcia M."/>
            <person name="Sanchez-Ramirez S."/>
            <person name="Szollosi G.J."/>
            <person name="Szarkandi J.G."/>
            <person name="Papp V."/>
            <person name="Albert L."/>
            <person name="Andreopoulos W."/>
            <person name="Angelini C."/>
            <person name="Antonin V."/>
            <person name="Barry K.W."/>
            <person name="Bougher N.L."/>
            <person name="Buchanan P."/>
            <person name="Buyck B."/>
            <person name="Bense V."/>
            <person name="Catcheside P."/>
            <person name="Chovatia M."/>
            <person name="Cooper J."/>
            <person name="Damon W."/>
            <person name="Desjardin D."/>
            <person name="Finy P."/>
            <person name="Geml J."/>
            <person name="Haridas S."/>
            <person name="Hughes K."/>
            <person name="Justo A."/>
            <person name="Karasinski D."/>
            <person name="Kautmanova I."/>
            <person name="Kiss B."/>
            <person name="Kocsube S."/>
            <person name="Kotiranta H."/>
            <person name="LaButti K.M."/>
            <person name="Lechner B.E."/>
            <person name="Liimatainen K."/>
            <person name="Lipzen A."/>
            <person name="Lukacs Z."/>
            <person name="Mihaltcheva S."/>
            <person name="Morgado L.N."/>
            <person name="Niskanen T."/>
            <person name="Noordeloos M.E."/>
            <person name="Ohm R.A."/>
            <person name="Ortiz-Santana B."/>
            <person name="Ovrebo C."/>
            <person name="Racz N."/>
            <person name="Riley R."/>
            <person name="Savchenko A."/>
            <person name="Shiryaev A."/>
            <person name="Soop K."/>
            <person name="Spirin V."/>
            <person name="Szebenyi C."/>
            <person name="Tomsovsky M."/>
            <person name="Tulloss R.E."/>
            <person name="Uehling J."/>
            <person name="Grigoriev I.V."/>
            <person name="Vagvolgyi C."/>
            <person name="Papp T."/>
            <person name="Martin F.M."/>
            <person name="Miettinen O."/>
            <person name="Hibbett D.S."/>
            <person name="Nagy L.G."/>
        </authorList>
    </citation>
    <scope>NUCLEOTIDE SEQUENCE [LARGE SCALE GENOMIC DNA]</scope>
    <source>
        <strain evidence="2 3">FP101781</strain>
    </source>
</reference>
<dbReference type="EMBL" id="QPFP01000035">
    <property type="protein sequence ID" value="TEB28016.1"/>
    <property type="molecule type" value="Genomic_DNA"/>
</dbReference>
<proteinExistence type="predicted"/>
<comment type="caution">
    <text evidence="2">The sequence shown here is derived from an EMBL/GenBank/DDBJ whole genome shotgun (WGS) entry which is preliminary data.</text>
</comment>